<organism evidence="3 4">
    <name type="scientific">Fodinibius salinus</name>
    <dbReference type="NCBI Taxonomy" id="860790"/>
    <lineage>
        <taxon>Bacteria</taxon>
        <taxon>Pseudomonadati</taxon>
        <taxon>Balneolota</taxon>
        <taxon>Balneolia</taxon>
        <taxon>Balneolales</taxon>
        <taxon>Balneolaceae</taxon>
        <taxon>Fodinibius</taxon>
    </lineage>
</organism>
<evidence type="ECO:0000256" key="1">
    <source>
        <dbReference type="SAM" id="MobiDB-lite"/>
    </source>
</evidence>
<dbReference type="EMBL" id="VNHY01000004">
    <property type="protein sequence ID" value="TYP92076.1"/>
    <property type="molecule type" value="Genomic_DNA"/>
</dbReference>
<sequence length="154" mass="16501">MALLATNNSLSDAGSQVSNQRLAEYVKKLQAQEGGSDPGKHKINGNMAWWEREQPSDHPMNKYFDSLGRDGQKVLADLKSKVPEAFNNISADQTPDMGKGDNAGTTPDTTQPVPTQPANTQSGFVSKIMNTDPKVWYVVGGGAATLTLIAILAK</sequence>
<dbReference type="Proteomes" id="UP000324595">
    <property type="component" value="Unassembled WGS sequence"/>
</dbReference>
<evidence type="ECO:0000313" key="3">
    <source>
        <dbReference type="EMBL" id="TYP92076.1"/>
    </source>
</evidence>
<keyword evidence="2" id="KW-1133">Transmembrane helix</keyword>
<gene>
    <name evidence="3" type="ORF">LX73_2323</name>
</gene>
<name>A0A5D3YF86_9BACT</name>
<feature type="transmembrane region" description="Helical" evidence="2">
    <location>
        <begin position="135"/>
        <end position="153"/>
    </location>
</feature>
<feature type="compositionally biased region" description="Low complexity" evidence="1">
    <location>
        <begin position="105"/>
        <end position="117"/>
    </location>
</feature>
<keyword evidence="2" id="KW-0812">Transmembrane</keyword>
<protein>
    <submittedName>
        <fullName evidence="3">Uncharacterized protein</fullName>
    </submittedName>
</protein>
<evidence type="ECO:0000256" key="2">
    <source>
        <dbReference type="SAM" id="Phobius"/>
    </source>
</evidence>
<dbReference type="RefSeq" id="WP_148899637.1">
    <property type="nucleotide sequence ID" value="NZ_VNHY01000004.1"/>
</dbReference>
<proteinExistence type="predicted"/>
<evidence type="ECO:0000313" key="4">
    <source>
        <dbReference type="Proteomes" id="UP000324595"/>
    </source>
</evidence>
<dbReference type="AlphaFoldDB" id="A0A5D3YF86"/>
<keyword evidence="4" id="KW-1185">Reference proteome</keyword>
<reference evidence="3 4" key="1">
    <citation type="submission" date="2019-07" db="EMBL/GenBank/DDBJ databases">
        <title>Genomic Encyclopedia of Archaeal and Bacterial Type Strains, Phase II (KMG-II): from individual species to whole genera.</title>
        <authorList>
            <person name="Goeker M."/>
        </authorList>
    </citation>
    <scope>NUCLEOTIDE SEQUENCE [LARGE SCALE GENOMIC DNA]</scope>
    <source>
        <strain evidence="3 4">DSM 21935</strain>
    </source>
</reference>
<keyword evidence="2" id="KW-0472">Membrane</keyword>
<feature type="region of interest" description="Disordered" evidence="1">
    <location>
        <begin position="85"/>
        <end position="119"/>
    </location>
</feature>
<comment type="caution">
    <text evidence="3">The sequence shown here is derived from an EMBL/GenBank/DDBJ whole genome shotgun (WGS) entry which is preliminary data.</text>
</comment>
<accession>A0A5D3YF86</accession>